<dbReference type="EMBL" id="JAGIKZ010000020">
    <property type="protein sequence ID" value="MBP2242442.1"/>
    <property type="molecule type" value="Genomic_DNA"/>
</dbReference>
<gene>
    <name evidence="2" type="ORF">J2Z40_003016</name>
</gene>
<dbReference type="InterPro" id="IPR024617">
    <property type="entry name" value="DUF3870"/>
</dbReference>
<evidence type="ECO:0000313" key="3">
    <source>
        <dbReference type="Proteomes" id="UP001519293"/>
    </source>
</evidence>
<proteinExistence type="predicted"/>
<feature type="domain" description="DUF3870" evidence="1">
    <location>
        <begin position="8"/>
        <end position="99"/>
    </location>
</feature>
<dbReference type="RefSeq" id="WP_066400279.1">
    <property type="nucleotide sequence ID" value="NZ_JAGIKZ010000020.1"/>
</dbReference>
<accession>A0ABS4RHQ9</accession>
<comment type="caution">
    <text evidence="2">The sequence shown here is derived from an EMBL/GenBank/DDBJ whole genome shotgun (WGS) entry which is preliminary data.</text>
</comment>
<evidence type="ECO:0000259" key="1">
    <source>
        <dbReference type="Pfam" id="PF12986"/>
    </source>
</evidence>
<keyword evidence="3" id="KW-1185">Reference proteome</keyword>
<organism evidence="2 3">
    <name type="scientific">Cytobacillus eiseniae</name>
    <dbReference type="NCBI Taxonomy" id="762947"/>
    <lineage>
        <taxon>Bacteria</taxon>
        <taxon>Bacillati</taxon>
        <taxon>Bacillota</taxon>
        <taxon>Bacilli</taxon>
        <taxon>Bacillales</taxon>
        <taxon>Bacillaceae</taxon>
        <taxon>Cytobacillus</taxon>
    </lineage>
</organism>
<name>A0ABS4RHQ9_9BACI</name>
<sequence length="103" mass="11753">MFQQGTVYVIGDSKTSSNNPIMQQYKAFFVGLVIDRETDKIIEADCSTTIDLTSRFVQSILVGKSILDVEQLIWEIEQRYFGSSQKALMVACKNAYIKYLQIK</sequence>
<evidence type="ECO:0000313" key="2">
    <source>
        <dbReference type="EMBL" id="MBP2242442.1"/>
    </source>
</evidence>
<dbReference type="Pfam" id="PF12986">
    <property type="entry name" value="DUF3870"/>
    <property type="match status" value="1"/>
</dbReference>
<protein>
    <recommendedName>
        <fullName evidence="1">DUF3870 domain-containing protein</fullName>
    </recommendedName>
</protein>
<dbReference type="Proteomes" id="UP001519293">
    <property type="component" value="Unassembled WGS sequence"/>
</dbReference>
<reference evidence="2 3" key="1">
    <citation type="submission" date="2021-03" db="EMBL/GenBank/DDBJ databases">
        <title>Genomic Encyclopedia of Type Strains, Phase IV (KMG-IV): sequencing the most valuable type-strain genomes for metagenomic binning, comparative biology and taxonomic classification.</title>
        <authorList>
            <person name="Goeker M."/>
        </authorList>
    </citation>
    <scope>NUCLEOTIDE SEQUENCE [LARGE SCALE GENOMIC DNA]</scope>
    <source>
        <strain evidence="2 3">DSM 26675</strain>
    </source>
</reference>